<evidence type="ECO:0000313" key="3">
    <source>
        <dbReference type="Proteomes" id="UP000636800"/>
    </source>
</evidence>
<accession>A0A835RPS2</accession>
<dbReference type="EMBL" id="JADCNL010000001">
    <property type="protein sequence ID" value="KAG0496235.1"/>
    <property type="molecule type" value="Genomic_DNA"/>
</dbReference>
<dbReference type="AlphaFoldDB" id="A0A835RPS2"/>
<evidence type="ECO:0000256" key="1">
    <source>
        <dbReference type="SAM" id="Phobius"/>
    </source>
</evidence>
<dbReference type="OrthoDB" id="193931at2759"/>
<dbReference type="InterPro" id="IPR007877">
    <property type="entry name" value="DUF707"/>
</dbReference>
<gene>
    <name evidence="2" type="ORF">HPP92_000926</name>
</gene>
<keyword evidence="1" id="KW-0812">Transmembrane</keyword>
<keyword evidence="1" id="KW-0472">Membrane</keyword>
<dbReference type="Pfam" id="PF05212">
    <property type="entry name" value="DUF707"/>
    <property type="match status" value="1"/>
</dbReference>
<dbReference type="Proteomes" id="UP000636800">
    <property type="component" value="Chromosome 1"/>
</dbReference>
<name>A0A835RPS2_VANPL</name>
<dbReference type="PANTHER" id="PTHR31210">
    <property type="entry name" value="OS06G0731900 PROTEIN"/>
    <property type="match status" value="1"/>
</dbReference>
<proteinExistence type="predicted"/>
<keyword evidence="3" id="KW-1185">Reference proteome</keyword>
<feature type="transmembrane region" description="Helical" evidence="1">
    <location>
        <begin position="94"/>
        <end position="112"/>
    </location>
</feature>
<comment type="caution">
    <text evidence="2">The sequence shown here is derived from an EMBL/GenBank/DDBJ whole genome shotgun (WGS) entry which is preliminary data.</text>
</comment>
<keyword evidence="1" id="KW-1133">Transmembrane helix</keyword>
<reference evidence="2 3" key="1">
    <citation type="journal article" date="2020" name="Nat. Food">
        <title>A phased Vanilla planifolia genome enables genetic improvement of flavour and production.</title>
        <authorList>
            <person name="Hasing T."/>
            <person name="Tang H."/>
            <person name="Brym M."/>
            <person name="Khazi F."/>
            <person name="Huang T."/>
            <person name="Chambers A.H."/>
        </authorList>
    </citation>
    <scope>NUCLEOTIDE SEQUENCE [LARGE SCALE GENOMIC DNA]</scope>
    <source>
        <tissue evidence="2">Leaf</tissue>
    </source>
</reference>
<sequence length="457" mass="53441">MNAEYKNRKSASRRLIRLSRLAFFTFFSHLFTCSSDHREQFAIDSQSYNSDFFVDGVYIKVGISRETSFVLIYCSRSRLFSFLCFSWNTSKMKLHLHIVLLVAFILFVYFRMTKFQYQQTEMENETHHFASEMESEESYKTTTRIGYLPHGIVQQNSDLELKPLWVSGSSQIVEQNNRKLLAISVGIKQKRNVDTIVNKFLPENFTVILFHYDGNVNGWHDLLWSNEAIHVAAHNQTKWWFAKRFLHPDVVSIYEYLFLWDEDIGVENFHPGRYLDIVNSEGLEISQPALEPHTSEVHHQITVRRKKGMVHSRRVWDPHNLKCSDDNDEPPCAGWVEGMAPVFSRSAWRCAWYLIQNDLIHGWGLDMKLGYCAQGDRTKKVGVVDTEFIVHQGVQTLGGPSSKRKRRGTPVVDSRTEVRRRARYELETFEDRWLGAIKEDKEWVDPFRSLNHRDVGS</sequence>
<evidence type="ECO:0008006" key="4">
    <source>
        <dbReference type="Google" id="ProtNLM"/>
    </source>
</evidence>
<dbReference type="PANTHER" id="PTHR31210:SF47">
    <property type="entry name" value="OS07G0564800 PROTEIN"/>
    <property type="match status" value="1"/>
</dbReference>
<protein>
    <recommendedName>
        <fullName evidence="4">Lysine ketoglutarate reductase trans-splicing-like protein</fullName>
    </recommendedName>
</protein>
<evidence type="ECO:0000313" key="2">
    <source>
        <dbReference type="EMBL" id="KAG0496235.1"/>
    </source>
</evidence>
<organism evidence="2 3">
    <name type="scientific">Vanilla planifolia</name>
    <name type="common">Vanilla</name>
    <dbReference type="NCBI Taxonomy" id="51239"/>
    <lineage>
        <taxon>Eukaryota</taxon>
        <taxon>Viridiplantae</taxon>
        <taxon>Streptophyta</taxon>
        <taxon>Embryophyta</taxon>
        <taxon>Tracheophyta</taxon>
        <taxon>Spermatophyta</taxon>
        <taxon>Magnoliopsida</taxon>
        <taxon>Liliopsida</taxon>
        <taxon>Asparagales</taxon>
        <taxon>Orchidaceae</taxon>
        <taxon>Vanilloideae</taxon>
        <taxon>Vanilleae</taxon>
        <taxon>Vanilla</taxon>
    </lineage>
</organism>